<comment type="caution">
    <text evidence="1">The sequence shown here is derived from an EMBL/GenBank/DDBJ whole genome shotgun (WGS) entry which is preliminary data.</text>
</comment>
<evidence type="ECO:0000313" key="1">
    <source>
        <dbReference type="EMBL" id="KAK3346545.1"/>
    </source>
</evidence>
<dbReference type="GO" id="GO:0005634">
    <property type="term" value="C:nucleus"/>
    <property type="evidence" value="ECO:0007669"/>
    <property type="project" value="TreeGrafter"/>
</dbReference>
<dbReference type="GO" id="GO:0043332">
    <property type="term" value="C:mating projection tip"/>
    <property type="evidence" value="ECO:0007669"/>
    <property type="project" value="TreeGrafter"/>
</dbReference>
<dbReference type="GO" id="GO:0005737">
    <property type="term" value="C:cytoplasm"/>
    <property type="evidence" value="ECO:0007669"/>
    <property type="project" value="TreeGrafter"/>
</dbReference>
<organism evidence="1 2">
    <name type="scientific">Lasiosphaeria hispida</name>
    <dbReference type="NCBI Taxonomy" id="260671"/>
    <lineage>
        <taxon>Eukaryota</taxon>
        <taxon>Fungi</taxon>
        <taxon>Dikarya</taxon>
        <taxon>Ascomycota</taxon>
        <taxon>Pezizomycotina</taxon>
        <taxon>Sordariomycetes</taxon>
        <taxon>Sordariomycetidae</taxon>
        <taxon>Sordariales</taxon>
        <taxon>Lasiosphaeriaceae</taxon>
        <taxon>Lasiosphaeria</taxon>
    </lineage>
</organism>
<evidence type="ECO:0000313" key="2">
    <source>
        <dbReference type="Proteomes" id="UP001275084"/>
    </source>
</evidence>
<feature type="non-terminal residue" evidence="1">
    <location>
        <position position="687"/>
    </location>
</feature>
<sequence>MDPMSVAASIAGLLSAAGAVSRVLGPYIAAVRDTPKIAIQVNSEVQSATIILSALQSLAQNMASVRAQRAAIVQIDHVVAALTDGVLIFSELEATVGSLSLADFSITRLALRSRLQWARKETDFISLLARLEVFKSSVTLILTIFQSDSAMRAEECREELAQHVHQLLESSSDVARRIRSLEDAFDAKSIMSKRWSVAVSLKLSYAQDSETQRFLNRSSEDDGASNSLASTLVSPTSPPSFLGFEPDLEASRVYRRAQRESMDFSFRSSVAWSNGMSVFSGLTFGDVSVTAVIALPIFADEIYNSHHYNFGGQQPAPITYASTTGLADHETSSTVNSLLYECVEIELQLLQIRGFADIFQSTKRRAHPFNRLGQAIRAFSARLQLEPDEAFTAADTIPARKTGFLKVSSILDAIKKFLAIRFETNPIKADDIEAEIKRRRRYSEMPPPTDSVVKEFLTQERLFFSQLEDLPVVERQMRMLNLLVEDRISAIFTPLRAFMDYQLRFLLEIELNLLRPPQDQRWSLAYRKLTRDTVLYGKLIGTEVRTKAILRVRLGAGEGQKYRPGPQVDTIAACFRLVSLPTLSMLGHLEFLEDVERHATDDAVRRDIAESKDILQQAYGEISRIVKQEDLSDVVSDLKGRILDWKNYNINQFGDLLLHDDTVEVMHMDDMVRDLPRNKPTTLARYR</sequence>
<dbReference type="GO" id="GO:0031106">
    <property type="term" value="P:septin ring organization"/>
    <property type="evidence" value="ECO:0007669"/>
    <property type="project" value="TreeGrafter"/>
</dbReference>
<proteinExistence type="predicted"/>
<reference evidence="1" key="1">
    <citation type="journal article" date="2023" name="Mol. Phylogenet. Evol.">
        <title>Genome-scale phylogeny and comparative genomics of the fungal order Sordariales.</title>
        <authorList>
            <person name="Hensen N."/>
            <person name="Bonometti L."/>
            <person name="Westerberg I."/>
            <person name="Brannstrom I.O."/>
            <person name="Guillou S."/>
            <person name="Cros-Aarteil S."/>
            <person name="Calhoun S."/>
            <person name="Haridas S."/>
            <person name="Kuo A."/>
            <person name="Mondo S."/>
            <person name="Pangilinan J."/>
            <person name="Riley R."/>
            <person name="LaButti K."/>
            <person name="Andreopoulos B."/>
            <person name="Lipzen A."/>
            <person name="Chen C."/>
            <person name="Yan M."/>
            <person name="Daum C."/>
            <person name="Ng V."/>
            <person name="Clum A."/>
            <person name="Steindorff A."/>
            <person name="Ohm R.A."/>
            <person name="Martin F."/>
            <person name="Silar P."/>
            <person name="Natvig D.O."/>
            <person name="Lalanne C."/>
            <person name="Gautier V."/>
            <person name="Ament-Velasquez S.L."/>
            <person name="Kruys A."/>
            <person name="Hutchinson M.I."/>
            <person name="Powell A.J."/>
            <person name="Barry K."/>
            <person name="Miller A.N."/>
            <person name="Grigoriev I.V."/>
            <person name="Debuchy R."/>
            <person name="Gladieux P."/>
            <person name="Hiltunen Thoren M."/>
            <person name="Johannesson H."/>
        </authorList>
    </citation>
    <scope>NUCLEOTIDE SEQUENCE</scope>
    <source>
        <strain evidence="1">CBS 955.72</strain>
    </source>
</reference>
<keyword evidence="2" id="KW-1185">Reference proteome</keyword>
<dbReference type="GO" id="GO:0030010">
    <property type="term" value="P:establishment of cell polarity"/>
    <property type="evidence" value="ECO:0007669"/>
    <property type="project" value="TreeGrafter"/>
</dbReference>
<dbReference type="EMBL" id="JAUIQD010000006">
    <property type="protein sequence ID" value="KAK3346545.1"/>
    <property type="molecule type" value="Genomic_DNA"/>
</dbReference>
<dbReference type="InterPro" id="IPR053026">
    <property type="entry name" value="CDC42_GEF"/>
</dbReference>
<accession>A0AAJ0HC04</accession>
<dbReference type="Proteomes" id="UP001275084">
    <property type="component" value="Unassembled WGS sequence"/>
</dbReference>
<gene>
    <name evidence="1" type="ORF">B0T25DRAFT_484494</name>
</gene>
<name>A0AAJ0HC04_9PEZI</name>
<protein>
    <recommendedName>
        <fullName evidence="3">Cdc24/Scd1 N-terminal domain-containing protein</fullName>
    </recommendedName>
</protein>
<dbReference type="PANTHER" id="PTHR47339">
    <property type="entry name" value="CELL DIVISION CONTROL PROTEIN 24"/>
    <property type="match status" value="1"/>
</dbReference>
<dbReference type="AlphaFoldDB" id="A0AAJ0HC04"/>
<dbReference type="GO" id="GO:0000935">
    <property type="term" value="C:division septum"/>
    <property type="evidence" value="ECO:0007669"/>
    <property type="project" value="TreeGrafter"/>
</dbReference>
<dbReference type="PANTHER" id="PTHR47339:SF1">
    <property type="entry name" value="CELL DIVISION CONTROL PROTEIN 24"/>
    <property type="match status" value="1"/>
</dbReference>
<reference evidence="1" key="2">
    <citation type="submission" date="2023-06" db="EMBL/GenBank/DDBJ databases">
        <authorList>
            <consortium name="Lawrence Berkeley National Laboratory"/>
            <person name="Haridas S."/>
            <person name="Hensen N."/>
            <person name="Bonometti L."/>
            <person name="Westerberg I."/>
            <person name="Brannstrom I.O."/>
            <person name="Guillou S."/>
            <person name="Cros-Aarteil S."/>
            <person name="Calhoun S."/>
            <person name="Kuo A."/>
            <person name="Mondo S."/>
            <person name="Pangilinan J."/>
            <person name="Riley R."/>
            <person name="Labutti K."/>
            <person name="Andreopoulos B."/>
            <person name="Lipzen A."/>
            <person name="Chen C."/>
            <person name="Yanf M."/>
            <person name="Daum C."/>
            <person name="Ng V."/>
            <person name="Clum A."/>
            <person name="Steindorff A."/>
            <person name="Ohm R."/>
            <person name="Martin F."/>
            <person name="Silar P."/>
            <person name="Natvig D."/>
            <person name="Lalanne C."/>
            <person name="Gautier V."/>
            <person name="Ament-Velasquez S.L."/>
            <person name="Kruys A."/>
            <person name="Hutchinson M.I."/>
            <person name="Powell A.J."/>
            <person name="Barry K."/>
            <person name="Miller A.N."/>
            <person name="Grigoriev I.V."/>
            <person name="Debuchy R."/>
            <person name="Gladieux P."/>
            <person name="Thoren M.H."/>
            <person name="Johannesson H."/>
        </authorList>
    </citation>
    <scope>NUCLEOTIDE SEQUENCE</scope>
    <source>
        <strain evidence="1">CBS 955.72</strain>
    </source>
</reference>
<evidence type="ECO:0008006" key="3">
    <source>
        <dbReference type="Google" id="ProtNLM"/>
    </source>
</evidence>